<dbReference type="OrthoDB" id="9759607at2"/>
<dbReference type="InterPro" id="IPR000700">
    <property type="entry name" value="PAS-assoc_C"/>
</dbReference>
<evidence type="ECO:0000313" key="2">
    <source>
        <dbReference type="Proteomes" id="UP000217696"/>
    </source>
</evidence>
<dbReference type="PROSITE" id="PS50112">
    <property type="entry name" value="PAS"/>
    <property type="match status" value="1"/>
</dbReference>
<dbReference type="CDD" id="cd01948">
    <property type="entry name" value="EAL"/>
    <property type="match status" value="1"/>
</dbReference>
<dbReference type="RefSeq" id="WP_096464404.1">
    <property type="nucleotide sequence ID" value="NZ_AP017312.1"/>
</dbReference>
<dbReference type="SUPFAM" id="SSF141868">
    <property type="entry name" value="EAL domain-like"/>
    <property type="match status" value="1"/>
</dbReference>
<dbReference type="CDD" id="cd01949">
    <property type="entry name" value="GGDEF"/>
    <property type="match status" value="1"/>
</dbReference>
<dbReference type="Gene3D" id="3.30.70.270">
    <property type="match status" value="1"/>
</dbReference>
<dbReference type="SMART" id="SM00091">
    <property type="entry name" value="PAS"/>
    <property type="match status" value="1"/>
</dbReference>
<dbReference type="FunFam" id="3.30.70.270:FF:000001">
    <property type="entry name" value="Diguanylate cyclase domain protein"/>
    <property type="match status" value="1"/>
</dbReference>
<dbReference type="Pfam" id="PF00990">
    <property type="entry name" value="GGDEF"/>
    <property type="match status" value="1"/>
</dbReference>
<dbReference type="InterPro" id="IPR000160">
    <property type="entry name" value="GGDEF_dom"/>
</dbReference>
<dbReference type="InterPro" id="IPR001610">
    <property type="entry name" value="PAC"/>
</dbReference>
<proteinExistence type="predicted"/>
<dbReference type="SMART" id="SM00267">
    <property type="entry name" value="GGDEF"/>
    <property type="match status" value="1"/>
</dbReference>
<dbReference type="InterPro" id="IPR029787">
    <property type="entry name" value="Nucleotide_cyclase"/>
</dbReference>
<dbReference type="InterPro" id="IPR052155">
    <property type="entry name" value="Biofilm_reg_signaling"/>
</dbReference>
<dbReference type="EMBL" id="AP017312">
    <property type="protein sequence ID" value="BAU27231.1"/>
    <property type="molecule type" value="Genomic_DNA"/>
</dbReference>
<dbReference type="FunFam" id="3.20.20.450:FF:000001">
    <property type="entry name" value="Cyclic di-GMP phosphodiesterase yahA"/>
    <property type="match status" value="1"/>
</dbReference>
<evidence type="ECO:0000313" key="1">
    <source>
        <dbReference type="EMBL" id="BAU27231.1"/>
    </source>
</evidence>
<dbReference type="PANTHER" id="PTHR44757">
    <property type="entry name" value="DIGUANYLATE CYCLASE DGCP"/>
    <property type="match status" value="1"/>
</dbReference>
<dbReference type="SMART" id="SM00086">
    <property type="entry name" value="PAC"/>
    <property type="match status" value="1"/>
</dbReference>
<reference evidence="1 2" key="1">
    <citation type="submission" date="2015-12" db="EMBL/GenBank/DDBJ databases">
        <title>Genome sequence of Aneurinibacillus soli.</title>
        <authorList>
            <person name="Lee J.S."/>
            <person name="Lee K.C."/>
            <person name="Kim K.K."/>
            <person name="Lee B.W."/>
        </authorList>
    </citation>
    <scope>NUCLEOTIDE SEQUENCE [LARGE SCALE GENOMIC DNA]</scope>
    <source>
        <strain evidence="1 2">CB4</strain>
    </source>
</reference>
<dbReference type="InterPro" id="IPR035965">
    <property type="entry name" value="PAS-like_dom_sf"/>
</dbReference>
<dbReference type="InterPro" id="IPR000014">
    <property type="entry name" value="PAS"/>
</dbReference>
<dbReference type="Gene3D" id="3.20.20.450">
    <property type="entry name" value="EAL domain"/>
    <property type="match status" value="1"/>
</dbReference>
<dbReference type="InterPro" id="IPR001633">
    <property type="entry name" value="EAL_dom"/>
</dbReference>
<dbReference type="PROSITE" id="PS50883">
    <property type="entry name" value="EAL"/>
    <property type="match status" value="1"/>
</dbReference>
<dbReference type="Pfam" id="PF00563">
    <property type="entry name" value="EAL"/>
    <property type="match status" value="1"/>
</dbReference>
<dbReference type="SMART" id="SM00052">
    <property type="entry name" value="EAL"/>
    <property type="match status" value="1"/>
</dbReference>
<organism evidence="1 2">
    <name type="scientific">Aneurinibacillus soli</name>
    <dbReference type="NCBI Taxonomy" id="1500254"/>
    <lineage>
        <taxon>Bacteria</taxon>
        <taxon>Bacillati</taxon>
        <taxon>Bacillota</taxon>
        <taxon>Bacilli</taxon>
        <taxon>Bacillales</taxon>
        <taxon>Paenibacillaceae</taxon>
        <taxon>Aneurinibacillus group</taxon>
        <taxon>Aneurinibacillus</taxon>
    </lineage>
</organism>
<dbReference type="InterPro" id="IPR035919">
    <property type="entry name" value="EAL_sf"/>
</dbReference>
<keyword evidence="2" id="KW-1185">Reference proteome</keyword>
<dbReference type="Pfam" id="PF13426">
    <property type="entry name" value="PAS_9"/>
    <property type="match status" value="1"/>
</dbReference>
<dbReference type="Proteomes" id="UP000217696">
    <property type="component" value="Chromosome"/>
</dbReference>
<dbReference type="NCBIfam" id="TIGR00254">
    <property type="entry name" value="GGDEF"/>
    <property type="match status" value="1"/>
</dbReference>
<dbReference type="NCBIfam" id="TIGR00229">
    <property type="entry name" value="sensory_box"/>
    <property type="match status" value="1"/>
</dbReference>
<dbReference type="SUPFAM" id="SSF55785">
    <property type="entry name" value="PYP-like sensor domain (PAS domain)"/>
    <property type="match status" value="2"/>
</dbReference>
<gene>
    <name evidence="1" type="primary">cph2_2</name>
    <name evidence="1" type="ORF">CB4_01400</name>
</gene>
<dbReference type="PANTHER" id="PTHR44757:SF2">
    <property type="entry name" value="BIOFILM ARCHITECTURE MAINTENANCE PROTEIN MBAA"/>
    <property type="match status" value="1"/>
</dbReference>
<sequence length="724" mass="82979">MDTAFDNQFILEKLHAFTSSISENETHQNKHDGTMEQIHTLVNNFADVWRALDESTIVALTDTAGKIIYANEKFCEISKYSREELIGNTHRLLNSGYHGREFFQKMWDTIIRGEVWSEEVKNKAKDGTFYWVKTTVVPLLDDDGMPYRYITFRTDITEGKMAEEKLREGLKNDFIRTVNALHNIVFKLHRNENGVPVYTLFEGKLASQLGLRTGNVLGKTPYDVFPIEVAELMDQHNLEAFDGKRVIYNHRYMNRDFHTTLSPIIENNNVIEIIGSTSEITDLKRAEEIIRRMAYQDSLTKLPNRRMFTEDLTRALQKASEADYEIAVLFIDLDRFKQINDTFGHSIGDKLLVNVAERLIEYMTGDGHVYRLGGDEFVVLIREVDAKASAEIVARELLYAFRTTFPLDHHEFFITCSIGIAIYPFAGLDMESLMKNADTAMYYAKNHGRNGYRFYTPEMNATYEDHLRLEIDLRRALENQEFELYYQPKVDIDTGKLTGMEALLRWNHPKKGYISPASFIPIAEETGLIIPLGELVLKMACAQNKKWMEAGYPKLCVAVNVSAIQFQQPDFVLLIEMILQSTGLDPEYLELEMTENSMMNDVEESLSTLRELHQLGISIAIDDFGTGYSSLGYLKRFPINALKVDRSFVKDVTTDAGDAAIVKAVIHLAHSMGLTVVAEGVETEEVLRFLREQECDEVQGYYYSRPLPEREFTDLLERGICFTS</sequence>
<dbReference type="InterPro" id="IPR043128">
    <property type="entry name" value="Rev_trsase/Diguanyl_cyclase"/>
</dbReference>
<accession>A0A0U5B1P5</accession>
<dbReference type="PROSITE" id="PS50113">
    <property type="entry name" value="PAC"/>
    <property type="match status" value="1"/>
</dbReference>
<dbReference type="SUPFAM" id="SSF55073">
    <property type="entry name" value="Nucleotide cyclase"/>
    <property type="match status" value="1"/>
</dbReference>
<protein>
    <submittedName>
        <fullName evidence="1">Phytochrome-like protein cph2</fullName>
    </submittedName>
</protein>
<dbReference type="PROSITE" id="PS50887">
    <property type="entry name" value="GGDEF"/>
    <property type="match status" value="1"/>
</dbReference>
<dbReference type="AlphaFoldDB" id="A0A0U5B1P5"/>
<name>A0A0U5B1P5_9BACL</name>
<dbReference type="CDD" id="cd00130">
    <property type="entry name" value="PAS"/>
    <property type="match status" value="1"/>
</dbReference>
<dbReference type="Gene3D" id="3.30.450.20">
    <property type="entry name" value="PAS domain"/>
    <property type="match status" value="2"/>
</dbReference>
<dbReference type="KEGG" id="asoc:CB4_01400"/>